<feature type="non-terminal residue" evidence="1">
    <location>
        <position position="1"/>
    </location>
</feature>
<dbReference type="AlphaFoldDB" id="A0A2J7ZSI8"/>
<organism evidence="1 2">
    <name type="scientific">Tetrabaena socialis</name>
    <dbReference type="NCBI Taxonomy" id="47790"/>
    <lineage>
        <taxon>Eukaryota</taxon>
        <taxon>Viridiplantae</taxon>
        <taxon>Chlorophyta</taxon>
        <taxon>core chlorophytes</taxon>
        <taxon>Chlorophyceae</taxon>
        <taxon>CS clade</taxon>
        <taxon>Chlamydomonadales</taxon>
        <taxon>Tetrabaenaceae</taxon>
        <taxon>Tetrabaena</taxon>
    </lineage>
</organism>
<evidence type="ECO:0000313" key="2">
    <source>
        <dbReference type="Proteomes" id="UP000236333"/>
    </source>
</evidence>
<evidence type="ECO:0000313" key="1">
    <source>
        <dbReference type="EMBL" id="PNH03234.1"/>
    </source>
</evidence>
<protein>
    <recommendedName>
        <fullName evidence="3">Protein kinase domain-containing protein</fullName>
    </recommendedName>
</protein>
<keyword evidence="2" id="KW-1185">Reference proteome</keyword>
<name>A0A2J7ZSI8_9CHLO</name>
<dbReference type="EMBL" id="PGGS01000530">
    <property type="protein sequence ID" value="PNH03234.1"/>
    <property type="molecule type" value="Genomic_DNA"/>
</dbReference>
<dbReference type="OrthoDB" id="542579at2759"/>
<evidence type="ECO:0008006" key="3">
    <source>
        <dbReference type="Google" id="ProtNLM"/>
    </source>
</evidence>
<proteinExistence type="predicted"/>
<dbReference type="Proteomes" id="UP000236333">
    <property type="component" value="Unassembled WGS sequence"/>
</dbReference>
<sequence>RQRRALEACGADLTLFEDTDLDILWKNGYRNVRGLRDATREGLMAAGLVPGLVDHILSLKGGVGTSSSAAGGPLLKKVKMALCSLSQLASSTVWQKYAWNPASFTDPAEILEYAAFFGFRPAALLPAVIPPQLAAPEFFPILQAAAQAASPTLDLCPVKHGQLVMAVQRLLVLSSKLYKNEEALQLAFLDWHNKELGLGFMTKSSSRSSGASSQAALRPYHDGMLVADGSNFMVSLLEVKSDTGGGEPLVQSLLYYQKHYRDGAVWEGSTLHRTDTLPSLVLLLEGPRLSFHAVWTLYQNRIAYTPLTPSYYLANEPGATANVWRLVAVLAAYQRAARGLMEHYEALELLDPQRCASMAGLRQAACLVAVDGRQVERPCTLPYCLLDEKLDLKDVSFVGPCLLYAAKQKFQGGAGERAVLIKFVEGRYGQEVHAAWHSVGVAPALYSATPVGGGSMVMVVMEHLRMEDGWTALSEVPRKDRGQQLQAAVRGALSKAHAVQLGCGSAAAHGDVRGPNVLVRTVEGGGSAPEVRIIDFDW</sequence>
<dbReference type="InterPro" id="IPR011009">
    <property type="entry name" value="Kinase-like_dom_sf"/>
</dbReference>
<comment type="caution">
    <text evidence="1">The sequence shown here is derived from an EMBL/GenBank/DDBJ whole genome shotgun (WGS) entry which is preliminary data.</text>
</comment>
<reference evidence="1 2" key="1">
    <citation type="journal article" date="2017" name="Mol. Biol. Evol.">
        <title>The 4-celled Tetrabaena socialis nuclear genome reveals the essential components for genetic control of cell number at the origin of multicellularity in the volvocine lineage.</title>
        <authorList>
            <person name="Featherston J."/>
            <person name="Arakaki Y."/>
            <person name="Hanschen E.R."/>
            <person name="Ferris P.J."/>
            <person name="Michod R.E."/>
            <person name="Olson B.J.S.C."/>
            <person name="Nozaki H."/>
            <person name="Durand P.M."/>
        </authorList>
    </citation>
    <scope>NUCLEOTIDE SEQUENCE [LARGE SCALE GENOMIC DNA]</scope>
    <source>
        <strain evidence="1 2">NIES-571</strain>
    </source>
</reference>
<dbReference type="SUPFAM" id="SSF56112">
    <property type="entry name" value="Protein kinase-like (PK-like)"/>
    <property type="match status" value="1"/>
</dbReference>
<accession>A0A2J7ZSI8</accession>
<gene>
    <name evidence="1" type="ORF">TSOC_010728</name>
</gene>